<dbReference type="Pfam" id="PF10124">
    <property type="entry name" value="Mu-like_gpT"/>
    <property type="match status" value="1"/>
</dbReference>
<evidence type="ECO:0000259" key="1">
    <source>
        <dbReference type="Pfam" id="PF10124"/>
    </source>
</evidence>
<feature type="domain" description="Bacteriophage Mu GpT" evidence="1">
    <location>
        <begin position="15"/>
        <end position="77"/>
    </location>
</feature>
<reference evidence="2" key="1">
    <citation type="journal article" date="2015" name="Nature">
        <title>Complex archaea that bridge the gap between prokaryotes and eukaryotes.</title>
        <authorList>
            <person name="Spang A."/>
            <person name="Saw J.H."/>
            <person name="Jorgensen S.L."/>
            <person name="Zaremba-Niedzwiedzka K."/>
            <person name="Martijn J."/>
            <person name="Lind A.E."/>
            <person name="van Eijk R."/>
            <person name="Schleper C."/>
            <person name="Guy L."/>
            <person name="Ettema T.J."/>
        </authorList>
    </citation>
    <scope>NUCLEOTIDE SEQUENCE</scope>
</reference>
<sequence>MAQSQRLLEQAKIANAQIGFSTVFNNQLQKTMKEPILDIAMRVPSTNATESFKFLGDIPQLREWVDDRHMGKLRVEEINV</sequence>
<evidence type="ECO:0000313" key="2">
    <source>
        <dbReference type="EMBL" id="KKM67317.1"/>
    </source>
</evidence>
<comment type="caution">
    <text evidence="2">The sequence shown here is derived from an EMBL/GenBank/DDBJ whole genome shotgun (WGS) entry which is preliminary data.</text>
</comment>
<gene>
    <name evidence="2" type="ORF">LCGC14_1472260</name>
</gene>
<dbReference type="EMBL" id="LAZR01010369">
    <property type="protein sequence ID" value="KKM67317.1"/>
    <property type="molecule type" value="Genomic_DNA"/>
</dbReference>
<accession>A0A0F9MDT3</accession>
<feature type="non-terminal residue" evidence="2">
    <location>
        <position position="80"/>
    </location>
</feature>
<protein>
    <recommendedName>
        <fullName evidence="1">Bacteriophage Mu GpT domain-containing protein</fullName>
    </recommendedName>
</protein>
<organism evidence="2">
    <name type="scientific">marine sediment metagenome</name>
    <dbReference type="NCBI Taxonomy" id="412755"/>
    <lineage>
        <taxon>unclassified sequences</taxon>
        <taxon>metagenomes</taxon>
        <taxon>ecological metagenomes</taxon>
    </lineage>
</organism>
<name>A0A0F9MDT3_9ZZZZ</name>
<proteinExistence type="predicted"/>
<dbReference type="InterPro" id="IPR018774">
    <property type="entry name" value="Phage_Mu_GpT"/>
</dbReference>
<dbReference type="AlphaFoldDB" id="A0A0F9MDT3"/>